<protein>
    <submittedName>
        <fullName evidence="2">Endonuclease/exonuclease/phosphatase family protein</fullName>
    </submittedName>
</protein>
<reference evidence="2 3" key="1">
    <citation type="submission" date="2020-10" db="EMBL/GenBank/DDBJ databases">
        <title>The genome of sulfurovum sp.</title>
        <authorList>
            <person name="Xie S."/>
            <person name="Shao Z."/>
            <person name="Jiang L."/>
        </authorList>
    </citation>
    <scope>NUCLEOTIDE SEQUENCE [LARGE SCALE GENOMIC DNA]</scope>
    <source>
        <strain evidence="2 3">ST-419</strain>
    </source>
</reference>
<evidence type="ECO:0000259" key="1">
    <source>
        <dbReference type="Pfam" id="PF03372"/>
    </source>
</evidence>
<dbReference type="KEGG" id="sinu:IMZ28_05345"/>
<proteinExistence type="predicted"/>
<gene>
    <name evidence="2" type="ORF">IMZ28_05345</name>
</gene>
<dbReference type="InterPro" id="IPR036691">
    <property type="entry name" value="Endo/exonu/phosph_ase_sf"/>
</dbReference>
<dbReference type="GO" id="GO:0004519">
    <property type="term" value="F:endonuclease activity"/>
    <property type="evidence" value="ECO:0007669"/>
    <property type="project" value="UniProtKB-KW"/>
</dbReference>
<dbReference type="EMBL" id="CP063164">
    <property type="protein sequence ID" value="QOR62889.1"/>
    <property type="molecule type" value="Genomic_DNA"/>
</dbReference>
<feature type="domain" description="Endonuclease/exonuclease/phosphatase" evidence="1">
    <location>
        <begin position="29"/>
        <end position="237"/>
    </location>
</feature>
<keyword evidence="2" id="KW-0255">Endonuclease</keyword>
<keyword evidence="2" id="KW-0540">Nuclease</keyword>
<sequence>MLIPSQVHHNYCHHECLSVLPDSFGLICWNVYKKNRLNDRFRSFMQKEIEKKKIDFLLFQEASFKADRPCLFEGFAFDAAANIEYRRSFYGVLTASRTVSKEARAFLSESKEAFFATRKSFLLTNYRYEDGSELLIVNIHAINFRENRSYNKETDRLLELLSVHTGPMIVAGDFNTWNQKRVTKLSGIRKALGLAMVPYGKDESVKSMFGNHLDFIFYRGLELLAYEVLEEDGISDHNPLFARFRKK</sequence>
<dbReference type="AlphaFoldDB" id="A0A7M1S837"/>
<dbReference type="Pfam" id="PF03372">
    <property type="entry name" value="Exo_endo_phos"/>
    <property type="match status" value="1"/>
</dbReference>
<dbReference type="RefSeq" id="WP_197549706.1">
    <property type="nucleotide sequence ID" value="NZ_CP063164.1"/>
</dbReference>
<keyword evidence="3" id="KW-1185">Reference proteome</keyword>
<dbReference type="InterPro" id="IPR005135">
    <property type="entry name" value="Endo/exonuclease/phosphatase"/>
</dbReference>
<dbReference type="GO" id="GO:0004527">
    <property type="term" value="F:exonuclease activity"/>
    <property type="evidence" value="ECO:0007669"/>
    <property type="project" value="UniProtKB-KW"/>
</dbReference>
<dbReference type="NCBIfam" id="NF003842">
    <property type="entry name" value="PRK05421.1-4"/>
    <property type="match status" value="1"/>
</dbReference>
<keyword evidence="2" id="KW-0378">Hydrolase</keyword>
<dbReference type="Proteomes" id="UP000595074">
    <property type="component" value="Chromosome"/>
</dbReference>
<name>A0A7M1S837_9BACT</name>
<accession>A0A7M1S837</accession>
<evidence type="ECO:0000313" key="3">
    <source>
        <dbReference type="Proteomes" id="UP000595074"/>
    </source>
</evidence>
<evidence type="ECO:0000313" key="2">
    <source>
        <dbReference type="EMBL" id="QOR62889.1"/>
    </source>
</evidence>
<keyword evidence="2" id="KW-0269">Exonuclease</keyword>
<dbReference type="Gene3D" id="3.60.10.10">
    <property type="entry name" value="Endonuclease/exonuclease/phosphatase"/>
    <property type="match status" value="1"/>
</dbReference>
<dbReference type="SUPFAM" id="SSF56219">
    <property type="entry name" value="DNase I-like"/>
    <property type="match status" value="1"/>
</dbReference>
<organism evidence="2 3">
    <name type="scientific">Sulfurovum indicum</name>
    <dbReference type="NCBI Taxonomy" id="2779528"/>
    <lineage>
        <taxon>Bacteria</taxon>
        <taxon>Pseudomonadati</taxon>
        <taxon>Campylobacterota</taxon>
        <taxon>Epsilonproteobacteria</taxon>
        <taxon>Campylobacterales</taxon>
        <taxon>Sulfurovaceae</taxon>
        <taxon>Sulfurovum</taxon>
    </lineage>
</organism>